<dbReference type="PANTHER" id="PTHR36844:SF1">
    <property type="entry name" value="PROTEASE PRSW"/>
    <property type="match status" value="1"/>
</dbReference>
<dbReference type="AlphaFoldDB" id="Q1QL08"/>
<feature type="transmembrane region" description="Helical" evidence="2">
    <location>
        <begin position="262"/>
        <end position="287"/>
    </location>
</feature>
<feature type="transmembrane region" description="Helical" evidence="2">
    <location>
        <begin position="188"/>
        <end position="207"/>
    </location>
</feature>
<accession>Q1QL08</accession>
<reference evidence="3 4" key="1">
    <citation type="submission" date="2006-03" db="EMBL/GenBank/DDBJ databases">
        <title>Complete sequence of chromosome of Nitrobacter hamburgensis X14.</title>
        <authorList>
            <consortium name="US DOE Joint Genome Institute"/>
            <person name="Copeland A."/>
            <person name="Lucas S."/>
            <person name="Lapidus A."/>
            <person name="Barry K."/>
            <person name="Detter J.C."/>
            <person name="Glavina del Rio T."/>
            <person name="Hammon N."/>
            <person name="Israni S."/>
            <person name="Dalin E."/>
            <person name="Tice H."/>
            <person name="Pitluck S."/>
            <person name="Chain P."/>
            <person name="Malfatti S."/>
            <person name="Shin M."/>
            <person name="Vergez L."/>
            <person name="Schmutz J."/>
            <person name="Larimer F."/>
            <person name="Land M."/>
            <person name="Hauser L."/>
            <person name="Kyrpides N."/>
            <person name="Ivanova N."/>
            <person name="Ward B."/>
            <person name="Arp D."/>
            <person name="Klotz M."/>
            <person name="Stein L."/>
            <person name="O'Mullan G."/>
            <person name="Starkenburg S."/>
            <person name="Sayavedra L."/>
            <person name="Poret-Peterson A.T."/>
            <person name="Gentry M.E."/>
            <person name="Bruce D."/>
            <person name="Richardson P."/>
        </authorList>
    </citation>
    <scope>NUCLEOTIDE SEQUENCE [LARGE SCALE GENOMIC DNA]</scope>
    <source>
        <strain evidence="4">DSM 10229 / NCIMB 13809 / X14</strain>
    </source>
</reference>
<sequence>MHLLETFPTVIGAAAIAPALLLLWLVIAANERPGPPAMVWAAFVLGAVSISLLGFARAPFAPMLNVPEPPWLALMLQSVFGIAAPEELVKIAAIAAVTAMRRKSSDPMDAVVYGAAAGLGFAAYENLAYLVQHADIWRSLAVLRSVLTVPFHGALGVIAGAYIAIARSGTALGAHRHARDWARIRNRVAIFAVPIALHASFDAPLLALQQHPDLNGSSAFLLEAAAMLVGFGAILFAAYLVRRVGAHHAPRSETSRERLRNLRGMWALLLAGGGASFLGAAFILSSIDRWITDADKHIATYLVPVGIVAIVIGIWLLVMTSAVYVLGRNRLQMTGTSPVFDPDQDGPPTGSEKRH</sequence>
<evidence type="ECO:0008006" key="5">
    <source>
        <dbReference type="Google" id="ProtNLM"/>
    </source>
</evidence>
<proteinExistence type="predicted"/>
<keyword evidence="4" id="KW-1185">Reference proteome</keyword>
<organism evidence="3 4">
    <name type="scientific">Nitrobacter hamburgensis (strain DSM 10229 / NCIMB 13809 / X14)</name>
    <dbReference type="NCBI Taxonomy" id="323097"/>
    <lineage>
        <taxon>Bacteria</taxon>
        <taxon>Pseudomonadati</taxon>
        <taxon>Pseudomonadota</taxon>
        <taxon>Alphaproteobacteria</taxon>
        <taxon>Hyphomicrobiales</taxon>
        <taxon>Nitrobacteraceae</taxon>
        <taxon>Nitrobacter</taxon>
    </lineage>
</organism>
<evidence type="ECO:0000256" key="1">
    <source>
        <dbReference type="SAM" id="MobiDB-lite"/>
    </source>
</evidence>
<feature type="transmembrane region" description="Helical" evidence="2">
    <location>
        <begin position="299"/>
        <end position="326"/>
    </location>
</feature>
<protein>
    <recommendedName>
        <fullName evidence="5">PrsW family intramembrane metalloprotease</fullName>
    </recommendedName>
</protein>
<evidence type="ECO:0000256" key="2">
    <source>
        <dbReference type="SAM" id="Phobius"/>
    </source>
</evidence>
<keyword evidence="2" id="KW-0812">Transmembrane</keyword>
<dbReference type="eggNOG" id="COG2339">
    <property type="taxonomic scope" value="Bacteria"/>
</dbReference>
<dbReference type="HOGENOM" id="CLU_828137_0_0_5"/>
<evidence type="ECO:0000313" key="3">
    <source>
        <dbReference type="EMBL" id="ABE63089.1"/>
    </source>
</evidence>
<dbReference type="PANTHER" id="PTHR36844">
    <property type="entry name" value="PROTEASE PRSW"/>
    <property type="match status" value="1"/>
</dbReference>
<keyword evidence="2" id="KW-1133">Transmembrane helix</keyword>
<dbReference type="Proteomes" id="UP000001953">
    <property type="component" value="Chromosome"/>
</dbReference>
<feature type="region of interest" description="Disordered" evidence="1">
    <location>
        <begin position="336"/>
        <end position="355"/>
    </location>
</feature>
<dbReference type="EMBL" id="CP000319">
    <property type="protein sequence ID" value="ABE63089.1"/>
    <property type="molecule type" value="Genomic_DNA"/>
</dbReference>
<feature type="transmembrane region" description="Helical" evidence="2">
    <location>
        <begin position="219"/>
        <end position="241"/>
    </location>
</feature>
<evidence type="ECO:0000313" key="4">
    <source>
        <dbReference type="Proteomes" id="UP000001953"/>
    </source>
</evidence>
<dbReference type="OrthoDB" id="5504276at2"/>
<gene>
    <name evidence="3" type="ordered locus">Nham_2297</name>
</gene>
<feature type="transmembrane region" description="Helical" evidence="2">
    <location>
        <begin position="39"/>
        <end position="60"/>
    </location>
</feature>
<dbReference type="GO" id="GO:0008233">
    <property type="term" value="F:peptidase activity"/>
    <property type="evidence" value="ECO:0007669"/>
    <property type="project" value="InterPro"/>
</dbReference>
<dbReference type="STRING" id="323097.Nham_2297"/>
<feature type="transmembrane region" description="Helical" evidence="2">
    <location>
        <begin position="6"/>
        <end position="27"/>
    </location>
</feature>
<keyword evidence="2" id="KW-0472">Membrane</keyword>
<name>Q1QL08_NITHX</name>
<feature type="transmembrane region" description="Helical" evidence="2">
    <location>
        <begin position="149"/>
        <end position="167"/>
    </location>
</feature>
<dbReference type="Pfam" id="PF13367">
    <property type="entry name" value="PrsW-protease"/>
    <property type="match status" value="1"/>
</dbReference>
<feature type="transmembrane region" description="Helical" evidence="2">
    <location>
        <begin position="110"/>
        <end position="129"/>
    </location>
</feature>
<dbReference type="InterPro" id="IPR026898">
    <property type="entry name" value="PrsW"/>
</dbReference>
<dbReference type="RefSeq" id="WP_011510766.1">
    <property type="nucleotide sequence ID" value="NC_007964.1"/>
</dbReference>
<dbReference type="KEGG" id="nha:Nham_2297"/>